<dbReference type="GO" id="GO:0005737">
    <property type="term" value="C:cytoplasm"/>
    <property type="evidence" value="ECO:0007669"/>
    <property type="project" value="TreeGrafter"/>
</dbReference>
<dbReference type="CDD" id="cd11290">
    <property type="entry name" value="gelsolin_S1_like"/>
    <property type="match status" value="1"/>
</dbReference>
<keyword evidence="7" id="KW-1185">Reference proteome</keyword>
<dbReference type="GO" id="GO:0051014">
    <property type="term" value="P:actin filament severing"/>
    <property type="evidence" value="ECO:0007669"/>
    <property type="project" value="TreeGrafter"/>
</dbReference>
<dbReference type="STRING" id="299467.A0A443SA41"/>
<dbReference type="FunFam" id="3.40.20.10:FF:000005">
    <property type="entry name" value="Gelsolin"/>
    <property type="match status" value="1"/>
</dbReference>
<dbReference type="SMART" id="SM00262">
    <property type="entry name" value="GEL"/>
    <property type="match status" value="6"/>
</dbReference>
<evidence type="ECO:0000256" key="4">
    <source>
        <dbReference type="ARBA" id="ARBA00023203"/>
    </source>
</evidence>
<feature type="domain" description="Gelsolin-like" evidence="5">
    <location>
        <begin position="165"/>
        <end position="230"/>
    </location>
</feature>
<dbReference type="CDD" id="cd11292">
    <property type="entry name" value="gelsolin_S3_like"/>
    <property type="match status" value="1"/>
</dbReference>
<organism evidence="6 7">
    <name type="scientific">Leptotrombidium deliense</name>
    <dbReference type="NCBI Taxonomy" id="299467"/>
    <lineage>
        <taxon>Eukaryota</taxon>
        <taxon>Metazoa</taxon>
        <taxon>Ecdysozoa</taxon>
        <taxon>Arthropoda</taxon>
        <taxon>Chelicerata</taxon>
        <taxon>Arachnida</taxon>
        <taxon>Acari</taxon>
        <taxon>Acariformes</taxon>
        <taxon>Trombidiformes</taxon>
        <taxon>Prostigmata</taxon>
        <taxon>Anystina</taxon>
        <taxon>Parasitengona</taxon>
        <taxon>Trombiculoidea</taxon>
        <taxon>Trombiculidae</taxon>
        <taxon>Leptotrombidium</taxon>
    </lineage>
</organism>
<feature type="domain" description="Gelsolin-like" evidence="5">
    <location>
        <begin position="667"/>
        <end position="741"/>
    </location>
</feature>
<dbReference type="SUPFAM" id="SSF55753">
    <property type="entry name" value="Actin depolymerizing proteins"/>
    <property type="match status" value="6"/>
</dbReference>
<dbReference type="GO" id="GO:0008154">
    <property type="term" value="P:actin polymerization or depolymerization"/>
    <property type="evidence" value="ECO:0007669"/>
    <property type="project" value="TreeGrafter"/>
</dbReference>
<dbReference type="FunFam" id="3.40.20.10:FF:000001">
    <property type="entry name" value="Gelsolin"/>
    <property type="match status" value="1"/>
</dbReference>
<evidence type="ECO:0000256" key="2">
    <source>
        <dbReference type="ARBA" id="ARBA00022467"/>
    </source>
</evidence>
<keyword evidence="3" id="KW-0677">Repeat</keyword>
<dbReference type="GO" id="GO:0005546">
    <property type="term" value="F:phosphatidylinositol-4,5-bisphosphate binding"/>
    <property type="evidence" value="ECO:0007669"/>
    <property type="project" value="TreeGrafter"/>
</dbReference>
<dbReference type="GO" id="GO:0051016">
    <property type="term" value="P:barbed-end actin filament capping"/>
    <property type="evidence" value="ECO:0007669"/>
    <property type="project" value="TreeGrafter"/>
</dbReference>
<dbReference type="AlphaFoldDB" id="A0A443SA41"/>
<dbReference type="InterPro" id="IPR029006">
    <property type="entry name" value="ADF-H/Gelsolin-like_dom_sf"/>
</dbReference>
<dbReference type="Pfam" id="PF00626">
    <property type="entry name" value="Gelsolin"/>
    <property type="match status" value="6"/>
</dbReference>
<comment type="caution">
    <text evidence="6">The sequence shown here is derived from an EMBL/GenBank/DDBJ whole genome shotgun (WGS) entry which is preliminary data.</text>
</comment>
<protein>
    <submittedName>
        <fullName evidence="6">Villin-1-like protein</fullName>
    </submittedName>
</protein>
<dbReference type="PANTHER" id="PTHR11977:SF57">
    <property type="entry name" value="VILLIN-LIKE PROTEIN QUAIL"/>
    <property type="match status" value="1"/>
</dbReference>
<dbReference type="GO" id="GO:0051015">
    <property type="term" value="F:actin filament binding"/>
    <property type="evidence" value="ECO:0007669"/>
    <property type="project" value="InterPro"/>
</dbReference>
<evidence type="ECO:0000256" key="1">
    <source>
        <dbReference type="ARBA" id="ARBA00008418"/>
    </source>
</evidence>
<dbReference type="GO" id="GO:0015629">
    <property type="term" value="C:actin cytoskeleton"/>
    <property type="evidence" value="ECO:0007669"/>
    <property type="project" value="TreeGrafter"/>
</dbReference>
<feature type="domain" description="Gelsolin-like" evidence="5">
    <location>
        <begin position="30"/>
        <end position="123"/>
    </location>
</feature>
<comment type="similarity">
    <text evidence="1">Belongs to the villin/gelsolin family.</text>
</comment>
<dbReference type="OrthoDB" id="6375767at2759"/>
<gene>
    <name evidence="6" type="ORF">B4U80_02623</name>
</gene>
<evidence type="ECO:0000256" key="3">
    <source>
        <dbReference type="ARBA" id="ARBA00022737"/>
    </source>
</evidence>
<feature type="domain" description="Gelsolin-like" evidence="5">
    <location>
        <begin position="295"/>
        <end position="362"/>
    </location>
</feature>
<evidence type="ECO:0000313" key="7">
    <source>
        <dbReference type="Proteomes" id="UP000288716"/>
    </source>
</evidence>
<dbReference type="EMBL" id="NCKV01004896">
    <property type="protein sequence ID" value="RWS24426.1"/>
    <property type="molecule type" value="Genomic_DNA"/>
</dbReference>
<reference evidence="6 7" key="1">
    <citation type="journal article" date="2018" name="Gigascience">
        <title>Genomes of trombidid mites reveal novel predicted allergens and laterally-transferred genes associated with secondary metabolism.</title>
        <authorList>
            <person name="Dong X."/>
            <person name="Chaisiri K."/>
            <person name="Xia D."/>
            <person name="Armstrong S.D."/>
            <person name="Fang Y."/>
            <person name="Donnelly M.J."/>
            <person name="Kadowaki T."/>
            <person name="McGarry J.W."/>
            <person name="Darby A.C."/>
            <person name="Makepeace B.L."/>
        </authorList>
    </citation>
    <scope>NUCLEOTIDE SEQUENCE [LARGE SCALE GENOMIC DNA]</scope>
    <source>
        <strain evidence="6">UoL-UT</strain>
    </source>
</reference>
<dbReference type="Proteomes" id="UP000288716">
    <property type="component" value="Unassembled WGS sequence"/>
</dbReference>
<dbReference type="InterPro" id="IPR007122">
    <property type="entry name" value="Villin/Gelsolin"/>
</dbReference>
<feature type="domain" description="Gelsolin-like" evidence="5">
    <location>
        <begin position="441"/>
        <end position="515"/>
    </location>
</feature>
<dbReference type="CDD" id="cd11291">
    <property type="entry name" value="gelsolin_S6_like"/>
    <property type="match status" value="1"/>
</dbReference>
<dbReference type="PANTHER" id="PTHR11977">
    <property type="entry name" value="VILLIN"/>
    <property type="match status" value="1"/>
</dbReference>
<evidence type="ECO:0000313" key="6">
    <source>
        <dbReference type="EMBL" id="RWS24426.1"/>
    </source>
</evidence>
<dbReference type="CDD" id="cd11288">
    <property type="entry name" value="gelsolin_S5_like"/>
    <property type="match status" value="1"/>
</dbReference>
<keyword evidence="2" id="KW-0117">Actin capping</keyword>
<dbReference type="VEuPathDB" id="VectorBase:LDEU007614"/>
<evidence type="ECO:0000259" key="5">
    <source>
        <dbReference type="Pfam" id="PF00626"/>
    </source>
</evidence>
<dbReference type="PRINTS" id="PR00597">
    <property type="entry name" value="GELSOLIN"/>
</dbReference>
<dbReference type="CDD" id="cd11293">
    <property type="entry name" value="gelsolin_S4_like"/>
    <property type="match status" value="1"/>
</dbReference>
<name>A0A443SA41_9ACAR</name>
<sequence>MSSEITVDPAFEAIPKNSTFFLIWRIEKLKLVLVPKETYGTFYNGDSYIIAGATDGSEKIDSQMTPQPAKNKLDIHIHFWLGENTSQDEAGIAAYKSVELDDYFGGFPVQHRETQGHESNRFLSYFKNGIRLLDGGVESGFNHVDDEPQPRLFHVKGKRKAVVKQCRQIGWSSMNKGDVFILDIVKYVFLWTGRSSNYFEKIQGAKVAQQIKNEHGLKCKGVIVVEDGNETVNLRGDEKEIFQTFLPLNKKGDDLKEETSDADEEQKRRTQLTLYQCTDADGSLKLIELKRGSLCQEDLISDQDAFIVDNGENGIWVWIGKNSNKDERVAAMKIAQAFITAKKYPPHTQVSRIIDGAEPIEFKSLFKVWKNVGDVYGPSKTYSVGGRIANMNEIAKQMADKKVDFDSLHKNQSLAAKMQLIDNGDGEKKVYRVKGFDVINVDTADYGTFYSGDCYIVVYKPKRRSDVLIYYWIGNGASVDEKGTVALKTREMDEKQFGGRAVQVRVAEGKEPPQFTSIFGGQMVILKGGFKSALRKGKKEVVEEGVHGEKYLLNVRGTNKYITRAVEVDCIASSLNSNDCFVLFTPNIVYVWYGKGSTDNEKEMAKVCSSKVDREVMIFNEGQESLKFWDELGGRKEYTSDQNLQVADLHHSLRLFQCSNAKGYFTVEEIVDFQQCDLIEDDVMLLDAWDYIFLWIGNKSNDEERKQAMKTAEEYLRTDPRDRDLETPIIVVKQGYEPANFTGFFGVWDANMWSSENSFDALKAEIAQRKLEVTKL</sequence>
<proteinExistence type="inferred from homology"/>
<keyword evidence="4" id="KW-0009">Actin-binding</keyword>
<dbReference type="Gene3D" id="3.40.20.10">
    <property type="entry name" value="Severin"/>
    <property type="match status" value="6"/>
</dbReference>
<dbReference type="InterPro" id="IPR007123">
    <property type="entry name" value="Gelsolin-like_dom"/>
</dbReference>
<feature type="domain" description="Gelsolin-like" evidence="5">
    <location>
        <begin position="564"/>
        <end position="605"/>
    </location>
</feature>
<accession>A0A443SA41</accession>